<dbReference type="SMART" id="SM00382">
    <property type="entry name" value="AAA"/>
    <property type="match status" value="2"/>
</dbReference>
<accession>A0AA39UYC1</accession>
<dbReference type="InterPro" id="IPR027417">
    <property type="entry name" value="P-loop_NTPase"/>
</dbReference>
<dbReference type="PANTHER" id="PTHR23077">
    <property type="entry name" value="AAA-FAMILY ATPASE"/>
    <property type="match status" value="1"/>
</dbReference>
<feature type="domain" description="AAA+ ATPase" evidence="4">
    <location>
        <begin position="512"/>
        <end position="647"/>
    </location>
</feature>
<feature type="domain" description="AAA+ ATPase" evidence="4">
    <location>
        <begin position="241"/>
        <end position="375"/>
    </location>
</feature>
<evidence type="ECO:0000256" key="2">
    <source>
        <dbReference type="ARBA" id="ARBA00022741"/>
    </source>
</evidence>
<dbReference type="Proteomes" id="UP001166286">
    <property type="component" value="Unassembled WGS sequence"/>
</dbReference>
<dbReference type="Gene3D" id="1.10.8.60">
    <property type="match status" value="2"/>
</dbReference>
<dbReference type="AlphaFoldDB" id="A0AA39UYC1"/>
<dbReference type="GO" id="GO:0005737">
    <property type="term" value="C:cytoplasm"/>
    <property type="evidence" value="ECO:0007669"/>
    <property type="project" value="TreeGrafter"/>
</dbReference>
<dbReference type="InterPro" id="IPR003960">
    <property type="entry name" value="ATPase_AAA_CS"/>
</dbReference>
<comment type="caution">
    <text evidence="5">The sequence shown here is derived from an EMBL/GenBank/DDBJ whole genome shotgun (WGS) entry which is preliminary data.</text>
</comment>
<dbReference type="Pfam" id="PF17862">
    <property type="entry name" value="AAA_lid_3"/>
    <property type="match status" value="1"/>
</dbReference>
<dbReference type="Gene3D" id="3.40.50.300">
    <property type="entry name" value="P-loop containing nucleotide triphosphate hydrolases"/>
    <property type="match status" value="2"/>
</dbReference>
<evidence type="ECO:0000313" key="5">
    <source>
        <dbReference type="EMBL" id="KAK0508618.1"/>
    </source>
</evidence>
<dbReference type="InterPro" id="IPR003593">
    <property type="entry name" value="AAA+_ATPase"/>
</dbReference>
<dbReference type="InterPro" id="IPR041569">
    <property type="entry name" value="AAA_lid_3"/>
</dbReference>
<dbReference type="GO" id="GO:0016887">
    <property type="term" value="F:ATP hydrolysis activity"/>
    <property type="evidence" value="ECO:0007669"/>
    <property type="project" value="InterPro"/>
</dbReference>
<keyword evidence="6" id="KW-1185">Reference proteome</keyword>
<proteinExistence type="predicted"/>
<keyword evidence="2" id="KW-0547">Nucleotide-binding</keyword>
<dbReference type="PROSITE" id="PS00674">
    <property type="entry name" value="AAA"/>
    <property type="match status" value="1"/>
</dbReference>
<keyword evidence="1" id="KW-0677">Repeat</keyword>
<organism evidence="5 6">
    <name type="scientific">Cladonia borealis</name>
    <dbReference type="NCBI Taxonomy" id="184061"/>
    <lineage>
        <taxon>Eukaryota</taxon>
        <taxon>Fungi</taxon>
        <taxon>Dikarya</taxon>
        <taxon>Ascomycota</taxon>
        <taxon>Pezizomycotina</taxon>
        <taxon>Lecanoromycetes</taxon>
        <taxon>OSLEUM clade</taxon>
        <taxon>Lecanoromycetidae</taxon>
        <taxon>Lecanorales</taxon>
        <taxon>Lecanorineae</taxon>
        <taxon>Cladoniaceae</taxon>
        <taxon>Cladonia</taxon>
    </lineage>
</organism>
<dbReference type="PANTHER" id="PTHR23077:SF27">
    <property type="entry name" value="ATPASE FAMILY GENE 2 PROTEIN HOMOLOG A"/>
    <property type="match status" value="1"/>
</dbReference>
<sequence>MASSQGYKVRPWPSRTDSGDIFRIFLSPSNLVLHKLTAGNVCNIETPAGLMKPAVIWPAAEKIKEDIVQTSKALQKLYGLELGCKVLLSQTKHQIQDANDVGLCEIFEDGSDVSLSPLDEKGRFHWSWLLEYAVEQAEVLSPCMMLDNYECKGEKRAFKVQEINSSADSLLYRAHKGCKVNIVENFMKTAHPGDNPKCELLIPSEGVGGLDRQIKQLNDIIAMYSPSYDSTSNVPAFFQPRQGGILLYGARGTGKSTLLRKVSEAGWQKVFHIDHATTTSRAGDSEAIITSIFSDALRYQPSVVIIDTLESIANKQESPSFGKGFCIGQILSRQLERLENTCTLAIGACRSLTDIYQDLRGVGRFELEVEIPIPDSMSRAEILKVLSGIPKNSIQSTLDGIAMRTHGFVGADLRKLLGQAVKIRAIRDRVADSDHMGMNNVLPGVLLDDMKEDFEGALLRVRPTAMQEVFVETPNVRWSDIGGQHGVKEELEEAVIWPIKYPEAMERHGLKPKKGLLLYGPPGCSKTMAAKAAATESGLNFLTVRGPELMSMYVGESERAIREVFSKARAVSPSIIFFDEIDAIGATGDNGQHGGVHTVTTLLTELDGFQELKDVFVLAATNKPERLDLALIRAGRLDTTLYVGLPDTAARREIFTMRMRNMYLSDGVDVVALSEATEGFSGAEITNICQKASYVALREEMDMKEHQRVSEEHFRIALTRVEKSITPEMIRRYEAWGAGRH</sequence>
<evidence type="ECO:0000256" key="1">
    <source>
        <dbReference type="ARBA" id="ARBA00022737"/>
    </source>
</evidence>
<reference evidence="5" key="1">
    <citation type="submission" date="2023-03" db="EMBL/GenBank/DDBJ databases">
        <title>Complete genome of Cladonia borealis.</title>
        <authorList>
            <person name="Park H."/>
        </authorList>
    </citation>
    <scope>NUCLEOTIDE SEQUENCE</scope>
    <source>
        <strain evidence="5">ANT050790</strain>
    </source>
</reference>
<dbReference type="FunFam" id="3.40.50.300:FF:000018">
    <property type="entry name" value="Cell division control 48"/>
    <property type="match status" value="1"/>
</dbReference>
<evidence type="ECO:0000259" key="4">
    <source>
        <dbReference type="SMART" id="SM00382"/>
    </source>
</evidence>
<dbReference type="GO" id="GO:0005524">
    <property type="term" value="F:ATP binding"/>
    <property type="evidence" value="ECO:0007669"/>
    <property type="project" value="UniProtKB-KW"/>
</dbReference>
<dbReference type="InterPro" id="IPR003959">
    <property type="entry name" value="ATPase_AAA_core"/>
</dbReference>
<dbReference type="SUPFAM" id="SSF52540">
    <property type="entry name" value="P-loop containing nucleoside triphosphate hydrolases"/>
    <property type="match status" value="2"/>
</dbReference>
<gene>
    <name evidence="5" type="ORF">JMJ35_008894</name>
</gene>
<protein>
    <recommendedName>
        <fullName evidence="4">AAA+ ATPase domain-containing protein</fullName>
    </recommendedName>
</protein>
<dbReference type="InterPro" id="IPR050168">
    <property type="entry name" value="AAA_ATPase_domain"/>
</dbReference>
<name>A0AA39UYC1_9LECA</name>
<dbReference type="Pfam" id="PF00004">
    <property type="entry name" value="AAA"/>
    <property type="match status" value="2"/>
</dbReference>
<dbReference type="EMBL" id="JAFEKC020000020">
    <property type="protein sequence ID" value="KAK0508618.1"/>
    <property type="molecule type" value="Genomic_DNA"/>
</dbReference>
<evidence type="ECO:0000313" key="6">
    <source>
        <dbReference type="Proteomes" id="UP001166286"/>
    </source>
</evidence>
<keyword evidence="3" id="KW-0067">ATP-binding</keyword>
<evidence type="ECO:0000256" key="3">
    <source>
        <dbReference type="ARBA" id="ARBA00022840"/>
    </source>
</evidence>